<name>X1AJS3_9ZZZZ</name>
<comment type="caution">
    <text evidence="1">The sequence shown here is derived from an EMBL/GenBank/DDBJ whole genome shotgun (WGS) entry which is preliminary data.</text>
</comment>
<dbReference type="AlphaFoldDB" id="X1AJS3"/>
<dbReference type="EMBL" id="BART01016527">
    <property type="protein sequence ID" value="GAG82830.1"/>
    <property type="molecule type" value="Genomic_DNA"/>
</dbReference>
<gene>
    <name evidence="1" type="ORF">S01H4_31755</name>
</gene>
<sequence>DVTLNQLFLFAYSKARINNLIPDLYSEYINSINAISQKIDTQSYPS</sequence>
<accession>X1AJS3</accession>
<protein>
    <submittedName>
        <fullName evidence="1">Uncharacterized protein</fullName>
    </submittedName>
</protein>
<evidence type="ECO:0000313" key="1">
    <source>
        <dbReference type="EMBL" id="GAG82830.1"/>
    </source>
</evidence>
<feature type="non-terminal residue" evidence="1">
    <location>
        <position position="1"/>
    </location>
</feature>
<organism evidence="1">
    <name type="scientific">marine sediment metagenome</name>
    <dbReference type="NCBI Taxonomy" id="412755"/>
    <lineage>
        <taxon>unclassified sequences</taxon>
        <taxon>metagenomes</taxon>
        <taxon>ecological metagenomes</taxon>
    </lineage>
</organism>
<reference evidence="1" key="1">
    <citation type="journal article" date="2014" name="Front. Microbiol.">
        <title>High frequency of phylogenetically diverse reductive dehalogenase-homologous genes in deep subseafloor sedimentary metagenomes.</title>
        <authorList>
            <person name="Kawai M."/>
            <person name="Futagami T."/>
            <person name="Toyoda A."/>
            <person name="Takaki Y."/>
            <person name="Nishi S."/>
            <person name="Hori S."/>
            <person name="Arai W."/>
            <person name="Tsubouchi T."/>
            <person name="Morono Y."/>
            <person name="Uchiyama I."/>
            <person name="Ito T."/>
            <person name="Fujiyama A."/>
            <person name="Inagaki F."/>
            <person name="Takami H."/>
        </authorList>
    </citation>
    <scope>NUCLEOTIDE SEQUENCE</scope>
    <source>
        <strain evidence="1">Expedition CK06-06</strain>
    </source>
</reference>
<proteinExistence type="predicted"/>